<reference evidence="1 2" key="1">
    <citation type="submission" date="2017-11" db="EMBL/GenBank/DDBJ databases">
        <title>Comparative genomics of Botrytis spp.</title>
        <authorList>
            <person name="Valero-Jimenez C.A."/>
            <person name="Tapia P."/>
            <person name="Veloso J."/>
            <person name="Silva-Moreno E."/>
            <person name="Staats M."/>
            <person name="Valdes J.H."/>
            <person name="Van Kan J.A.L."/>
        </authorList>
    </citation>
    <scope>NUCLEOTIDE SEQUENCE [LARGE SCALE GENOMIC DNA]</scope>
    <source>
        <strain evidence="1 2">MUCL2830</strain>
    </source>
</reference>
<keyword evidence="2" id="KW-1185">Reference proteome</keyword>
<gene>
    <name evidence="1" type="ORF">BOTCAL_0571g00010</name>
</gene>
<dbReference type="Proteomes" id="UP000297299">
    <property type="component" value="Unassembled WGS sequence"/>
</dbReference>
<sequence>MVGIQARRRNDGESIPNIDDASHPLKLFTYEPLDPDSDSESFRLITIEPSLSENDALACKLLGMKYERYDQVARTQNDRAVFENIHVEGSQVSDIASETTVKLEETLELLVTGSKDEVILNADNGEREIVKELCTDGYWNGLWIIREIGRVQQTEVRFGKIVMSWKAFIEMDSEIWQNFSKDLGETHRENDTLMHHILEAKSAEPESVASSHMSSVSWRKQGYERPAPGESYECEIRKLQYKYSVTSQEIDEPSHEEASTTAPGSNLFLVKSYYRKETPWKTRIATSLARPGDLVCWIGGVSRVLLLRGIKFINHGEYKVWQELGTALFTRDFDLNDRTHHAADLALSDKEKMELKMDAATIYLLLS</sequence>
<dbReference type="EMBL" id="PHWZ01000569">
    <property type="protein sequence ID" value="TEY35952.1"/>
    <property type="molecule type" value="Genomic_DNA"/>
</dbReference>
<protein>
    <recommendedName>
        <fullName evidence="3">Heterokaryon incompatibility domain-containing protein</fullName>
    </recommendedName>
</protein>
<evidence type="ECO:0000313" key="2">
    <source>
        <dbReference type="Proteomes" id="UP000297299"/>
    </source>
</evidence>
<proteinExistence type="predicted"/>
<name>A0A4Y8CLB0_9HELO</name>
<dbReference type="STRING" id="38488.A0A4Y8CLB0"/>
<evidence type="ECO:0008006" key="3">
    <source>
        <dbReference type="Google" id="ProtNLM"/>
    </source>
</evidence>
<comment type="caution">
    <text evidence="1">The sequence shown here is derived from an EMBL/GenBank/DDBJ whole genome shotgun (WGS) entry which is preliminary data.</text>
</comment>
<dbReference type="OrthoDB" id="194358at2759"/>
<dbReference type="AlphaFoldDB" id="A0A4Y8CLB0"/>
<evidence type="ECO:0000313" key="1">
    <source>
        <dbReference type="EMBL" id="TEY35952.1"/>
    </source>
</evidence>
<organism evidence="1 2">
    <name type="scientific">Botryotinia calthae</name>
    <dbReference type="NCBI Taxonomy" id="38488"/>
    <lineage>
        <taxon>Eukaryota</taxon>
        <taxon>Fungi</taxon>
        <taxon>Dikarya</taxon>
        <taxon>Ascomycota</taxon>
        <taxon>Pezizomycotina</taxon>
        <taxon>Leotiomycetes</taxon>
        <taxon>Helotiales</taxon>
        <taxon>Sclerotiniaceae</taxon>
        <taxon>Botryotinia</taxon>
    </lineage>
</organism>
<accession>A0A4Y8CLB0</accession>